<dbReference type="EMBL" id="REGA01000003">
    <property type="protein sequence ID" value="RQG96618.1"/>
    <property type="molecule type" value="Genomic_DNA"/>
</dbReference>
<proteinExistence type="predicted"/>
<accession>A0A3N6M071</accession>
<keyword evidence="3" id="KW-0067">ATP-binding</keyword>
<dbReference type="PANTHER" id="PTHR43146">
    <property type="entry name" value="CANCER-RELATED NUCLEOSIDE-TRIPHOSPHATASE"/>
    <property type="match status" value="1"/>
</dbReference>
<dbReference type="Proteomes" id="UP000282323">
    <property type="component" value="Unassembled WGS sequence"/>
</dbReference>
<dbReference type="Pfam" id="PF03266">
    <property type="entry name" value="NTPase_1"/>
    <property type="match status" value="1"/>
</dbReference>
<reference evidence="4 5" key="1">
    <citation type="submission" date="2018-10" db="EMBL/GenBank/DDBJ databases">
        <title>Natrarchaeobius chitinivorans gen. nov., sp. nov., and Natrarchaeobius haloalkaliphilus sp. nov., alkaliphilic, chitin-utilizing haloarchaea from hypersaline alkaline lakes.</title>
        <authorList>
            <person name="Sorokin D.Y."/>
            <person name="Elcheninov A.G."/>
            <person name="Kostrikina N.A."/>
            <person name="Bale N.J."/>
            <person name="Sinninghe Damste J.S."/>
            <person name="Khijniak T.V."/>
            <person name="Kublanov I.V."/>
            <person name="Toshchakov S.V."/>
        </authorList>
    </citation>
    <scope>NUCLEOTIDE SEQUENCE [LARGE SCALE GENOMIC DNA]</scope>
    <source>
        <strain evidence="4 5">AArcht4T</strain>
    </source>
</reference>
<evidence type="ECO:0000256" key="3">
    <source>
        <dbReference type="ARBA" id="ARBA00022840"/>
    </source>
</evidence>
<dbReference type="InterPro" id="IPR004948">
    <property type="entry name" value="Nuc-triphosphatase_THEP1"/>
</dbReference>
<keyword evidence="1" id="KW-0547">Nucleotide-binding</keyword>
<dbReference type="PANTHER" id="PTHR43146:SF1">
    <property type="entry name" value="CANCER-RELATED NUCLEOSIDE-TRIPHOSPHATASE"/>
    <property type="match status" value="1"/>
</dbReference>
<name>A0A3N6M071_NATCH</name>
<keyword evidence="5" id="KW-1185">Reference proteome</keyword>
<dbReference type="OrthoDB" id="52698at2157"/>
<organism evidence="4 5">
    <name type="scientific">Natrarchaeobius chitinivorans</name>
    <dbReference type="NCBI Taxonomy" id="1679083"/>
    <lineage>
        <taxon>Archaea</taxon>
        <taxon>Methanobacteriati</taxon>
        <taxon>Methanobacteriota</taxon>
        <taxon>Stenosarchaea group</taxon>
        <taxon>Halobacteria</taxon>
        <taxon>Halobacteriales</taxon>
        <taxon>Natrialbaceae</taxon>
        <taxon>Natrarchaeobius</taxon>
    </lineage>
</organism>
<dbReference type="GO" id="GO:0005524">
    <property type="term" value="F:ATP binding"/>
    <property type="evidence" value="ECO:0007669"/>
    <property type="project" value="UniProtKB-KW"/>
</dbReference>
<dbReference type="AlphaFoldDB" id="A0A3N6M071"/>
<evidence type="ECO:0000313" key="5">
    <source>
        <dbReference type="Proteomes" id="UP000282323"/>
    </source>
</evidence>
<protein>
    <submittedName>
        <fullName evidence="4">DUF2478 domain-containing protein</fullName>
    </submittedName>
</protein>
<dbReference type="InterPro" id="IPR027417">
    <property type="entry name" value="P-loop_NTPase"/>
</dbReference>
<dbReference type="Gene3D" id="3.40.50.300">
    <property type="entry name" value="P-loop containing nucleotide triphosphate hydrolases"/>
    <property type="match status" value="1"/>
</dbReference>
<evidence type="ECO:0000256" key="1">
    <source>
        <dbReference type="ARBA" id="ARBA00022741"/>
    </source>
</evidence>
<gene>
    <name evidence="4" type="ORF">EA473_05785</name>
</gene>
<dbReference type="GO" id="GO:0017111">
    <property type="term" value="F:ribonucleoside triphosphate phosphatase activity"/>
    <property type="evidence" value="ECO:0007669"/>
    <property type="project" value="InterPro"/>
</dbReference>
<evidence type="ECO:0000313" key="4">
    <source>
        <dbReference type="EMBL" id="RQG96618.1"/>
    </source>
</evidence>
<sequence length="179" mass="19384">MPNNALITGPPRSGKTTVLERTVAALRESGCSIDGLSCPEIRDDGGRVAFEIVALQADERAVMAHVRYESGPRVGKYQVDVSAVDRLSRVALETAVDRGDCDCLVIDEIAPMQLESDRFVEATRSALDAPVPVLAAIKDRSTDGFLGEVKTRGDVERFAVGPETRDALPDRLCEWVRTG</sequence>
<comment type="caution">
    <text evidence="4">The sequence shown here is derived from an EMBL/GenBank/DDBJ whole genome shotgun (WGS) entry which is preliminary data.</text>
</comment>
<dbReference type="SUPFAM" id="SSF52540">
    <property type="entry name" value="P-loop containing nucleoside triphosphate hydrolases"/>
    <property type="match status" value="1"/>
</dbReference>
<keyword evidence="2" id="KW-0378">Hydrolase</keyword>
<dbReference type="RefSeq" id="WP_124194691.1">
    <property type="nucleotide sequence ID" value="NZ_REGA01000003.1"/>
</dbReference>
<evidence type="ECO:0000256" key="2">
    <source>
        <dbReference type="ARBA" id="ARBA00022801"/>
    </source>
</evidence>